<evidence type="ECO:0000256" key="7">
    <source>
        <dbReference type="PROSITE-ProRule" id="PRU10141"/>
    </source>
</evidence>
<evidence type="ECO:0000256" key="1">
    <source>
        <dbReference type="ARBA" id="ARBA00012513"/>
    </source>
</evidence>
<sequence>MSPDARPLLALAAPPVKEPMSHAPDLTMPHAGDILGGRYVLAERIGAGGMGRVFRARDEVLRRDVAIKIFFTDRTDEAESLRRMAEARAPAALDHPALVTLYDARLDTDDHVYLVMELINGPSLQRRIEQGVLAPAEVAGIMADLAAALAVVHEAGIVHRDVKPSNVLLRPLRGSDRAVEAVLADFGVAHLVDATRLTTPGTVIGTAAYLAPEQVRGEAPQPASDVYALGLLAIEALTRLHPFGGGSVQETLLARLARQPDVPSTLGYEWRSLLSAMTAHDPSARPRASAVAERAAALAVGQQAIAADTGPMTVATGTTWAELGLPDPTPDDDSPTARVTAPVPAVAASRPAGPVAAPAFLDEASSTARSAALNEDHPSPVASDPAERETVPAAARSRRRRWAWAGVGTAAAVVVGGHLVAFSFAGAGGFPATGGVPSPAPSIVAETPESTPSAPVSDTLVDPVVNTDQRTTETSPADQTPVEVVPLEPAPADPPVSDPGTDPGPGSGAEPGRDAGGGPGSGRGNANGADNGNGNGNANGSGNGNGAGVGNANGGPGKR</sequence>
<reference evidence="10 11" key="1">
    <citation type="submission" date="2023-09" db="EMBL/GenBank/DDBJ databases">
        <title>Microbacterium fusihabitans sp. nov., Microbacterium phycihabitans sp. nov., and Microbacterium cervinum sp. nov., isolated from dried seaweeds of beach.</title>
        <authorList>
            <person name="Lee S.D."/>
        </authorList>
    </citation>
    <scope>NUCLEOTIDE SEQUENCE [LARGE SCALE GENOMIC DNA]</scope>
    <source>
        <strain evidence="10 11">KSW4-17</strain>
    </source>
</reference>
<keyword evidence="5 10" id="KW-0418">Kinase</keyword>
<protein>
    <recommendedName>
        <fullName evidence="1">non-specific serine/threonine protein kinase</fullName>
        <ecNumber evidence="1">2.7.11.1</ecNumber>
    </recommendedName>
</protein>
<dbReference type="Pfam" id="PF00069">
    <property type="entry name" value="Pkinase"/>
    <property type="match status" value="1"/>
</dbReference>
<dbReference type="EMBL" id="JAWDIS010000003">
    <property type="protein sequence ID" value="MDU0368495.1"/>
    <property type="molecule type" value="Genomic_DNA"/>
</dbReference>
<evidence type="ECO:0000256" key="2">
    <source>
        <dbReference type="ARBA" id="ARBA00022527"/>
    </source>
</evidence>
<evidence type="ECO:0000256" key="8">
    <source>
        <dbReference type="SAM" id="MobiDB-lite"/>
    </source>
</evidence>
<dbReference type="RefSeq" id="WP_315995654.1">
    <property type="nucleotide sequence ID" value="NZ_JAWDIS010000003.1"/>
</dbReference>
<dbReference type="Gene3D" id="1.10.510.10">
    <property type="entry name" value="Transferase(Phosphotransferase) domain 1"/>
    <property type="match status" value="1"/>
</dbReference>
<feature type="compositionally biased region" description="Gly residues" evidence="8">
    <location>
        <begin position="503"/>
        <end position="559"/>
    </location>
</feature>
<feature type="region of interest" description="Disordered" evidence="8">
    <location>
        <begin position="366"/>
        <end position="394"/>
    </location>
</feature>
<evidence type="ECO:0000256" key="5">
    <source>
        <dbReference type="ARBA" id="ARBA00022777"/>
    </source>
</evidence>
<feature type="binding site" evidence="7">
    <location>
        <position position="68"/>
    </location>
    <ligand>
        <name>ATP</name>
        <dbReference type="ChEBI" id="CHEBI:30616"/>
    </ligand>
</feature>
<gene>
    <name evidence="10" type="ORF">RWH45_14860</name>
</gene>
<dbReference type="PROSITE" id="PS00107">
    <property type="entry name" value="PROTEIN_KINASE_ATP"/>
    <property type="match status" value="1"/>
</dbReference>
<organism evidence="10 11">
    <name type="scientific">Microbacterium galbum</name>
    <dbReference type="NCBI Taxonomy" id="3075994"/>
    <lineage>
        <taxon>Bacteria</taxon>
        <taxon>Bacillati</taxon>
        <taxon>Actinomycetota</taxon>
        <taxon>Actinomycetes</taxon>
        <taxon>Micrococcales</taxon>
        <taxon>Microbacteriaceae</taxon>
        <taxon>Microbacterium</taxon>
    </lineage>
</organism>
<dbReference type="PROSITE" id="PS50011">
    <property type="entry name" value="PROTEIN_KINASE_DOM"/>
    <property type="match status" value="1"/>
</dbReference>
<dbReference type="PANTHER" id="PTHR43289:SF6">
    <property type="entry name" value="SERINE_THREONINE-PROTEIN KINASE NEKL-3"/>
    <property type="match status" value="1"/>
</dbReference>
<dbReference type="SUPFAM" id="SSF56112">
    <property type="entry name" value="Protein kinase-like (PK-like)"/>
    <property type="match status" value="1"/>
</dbReference>
<dbReference type="InterPro" id="IPR017441">
    <property type="entry name" value="Protein_kinase_ATP_BS"/>
</dbReference>
<accession>A0ABU3TAV5</accession>
<feature type="region of interest" description="Disordered" evidence="8">
    <location>
        <begin position="441"/>
        <end position="559"/>
    </location>
</feature>
<dbReference type="PROSITE" id="PS00108">
    <property type="entry name" value="PROTEIN_KINASE_ST"/>
    <property type="match status" value="1"/>
</dbReference>
<keyword evidence="2" id="KW-0723">Serine/threonine-protein kinase</keyword>
<dbReference type="SMART" id="SM00220">
    <property type="entry name" value="S_TKc"/>
    <property type="match status" value="1"/>
</dbReference>
<evidence type="ECO:0000259" key="9">
    <source>
        <dbReference type="PROSITE" id="PS50011"/>
    </source>
</evidence>
<evidence type="ECO:0000313" key="11">
    <source>
        <dbReference type="Proteomes" id="UP001263371"/>
    </source>
</evidence>
<keyword evidence="6 7" id="KW-0067">ATP-binding</keyword>
<keyword evidence="4 7" id="KW-0547">Nucleotide-binding</keyword>
<evidence type="ECO:0000256" key="3">
    <source>
        <dbReference type="ARBA" id="ARBA00022679"/>
    </source>
</evidence>
<dbReference type="InterPro" id="IPR011009">
    <property type="entry name" value="Kinase-like_dom_sf"/>
</dbReference>
<dbReference type="PANTHER" id="PTHR43289">
    <property type="entry name" value="MITOGEN-ACTIVATED PROTEIN KINASE KINASE KINASE 20-RELATED"/>
    <property type="match status" value="1"/>
</dbReference>
<comment type="caution">
    <text evidence="10">The sequence shown here is derived from an EMBL/GenBank/DDBJ whole genome shotgun (WGS) entry which is preliminary data.</text>
</comment>
<dbReference type="GO" id="GO:0016301">
    <property type="term" value="F:kinase activity"/>
    <property type="evidence" value="ECO:0007669"/>
    <property type="project" value="UniProtKB-KW"/>
</dbReference>
<name>A0ABU3TAV5_9MICO</name>
<keyword evidence="11" id="KW-1185">Reference proteome</keyword>
<evidence type="ECO:0000256" key="4">
    <source>
        <dbReference type="ARBA" id="ARBA00022741"/>
    </source>
</evidence>
<feature type="compositionally biased region" description="Pro residues" evidence="8">
    <location>
        <begin position="488"/>
        <end position="497"/>
    </location>
</feature>
<evidence type="ECO:0000313" key="10">
    <source>
        <dbReference type="EMBL" id="MDU0368495.1"/>
    </source>
</evidence>
<dbReference type="InterPro" id="IPR008271">
    <property type="entry name" value="Ser/Thr_kinase_AS"/>
</dbReference>
<dbReference type="InterPro" id="IPR000719">
    <property type="entry name" value="Prot_kinase_dom"/>
</dbReference>
<dbReference type="Gene3D" id="3.30.200.20">
    <property type="entry name" value="Phosphorylase Kinase, domain 1"/>
    <property type="match status" value="1"/>
</dbReference>
<feature type="compositionally biased region" description="Polar residues" evidence="8">
    <location>
        <begin position="466"/>
        <end position="478"/>
    </location>
</feature>
<keyword evidence="3" id="KW-0808">Transferase</keyword>
<proteinExistence type="predicted"/>
<dbReference type="Proteomes" id="UP001263371">
    <property type="component" value="Unassembled WGS sequence"/>
</dbReference>
<feature type="domain" description="Protein kinase" evidence="9">
    <location>
        <begin position="39"/>
        <end position="298"/>
    </location>
</feature>
<evidence type="ECO:0000256" key="6">
    <source>
        <dbReference type="ARBA" id="ARBA00022840"/>
    </source>
</evidence>
<dbReference type="CDD" id="cd14014">
    <property type="entry name" value="STKc_PknB_like"/>
    <property type="match status" value="1"/>
</dbReference>
<dbReference type="EC" id="2.7.11.1" evidence="1"/>